<dbReference type="PANTHER" id="PTHR37691:SF1">
    <property type="entry name" value="BLR3518 PROTEIN"/>
    <property type="match status" value="1"/>
</dbReference>
<dbReference type="Gene3D" id="3.40.1260.10">
    <property type="entry name" value="DsrEFH-like"/>
    <property type="match status" value="1"/>
</dbReference>
<dbReference type="RefSeq" id="WP_058581579.1">
    <property type="nucleotide sequence ID" value="NZ_LOPU01000018.1"/>
</dbReference>
<evidence type="ECO:0000313" key="3">
    <source>
        <dbReference type="Proteomes" id="UP000054387"/>
    </source>
</evidence>
<protein>
    <submittedName>
        <fullName evidence="2">Uncharacterized protein</fullName>
    </submittedName>
</protein>
<reference evidence="2 3" key="1">
    <citation type="submission" date="2015-12" db="EMBL/GenBank/DDBJ databases">
        <title>Haloprofundus marisrubri gen. nov., sp. nov., an extremely halophilic archaeon isolated from the Discovery deep brine-seawater interface in the Red Sea.</title>
        <authorList>
            <person name="Zhang G."/>
            <person name="Stingl U."/>
            <person name="Rashid M."/>
        </authorList>
    </citation>
    <scope>NUCLEOTIDE SEQUENCE [LARGE SCALE GENOMIC DNA]</scope>
    <source>
        <strain evidence="2 3">SB9</strain>
    </source>
</reference>
<dbReference type="PROSITE" id="PS51318">
    <property type="entry name" value="TAT"/>
    <property type="match status" value="1"/>
</dbReference>
<name>A0A0W1RA56_9EURY</name>
<dbReference type="EMBL" id="LOPU01000018">
    <property type="protein sequence ID" value="KTG10225.1"/>
    <property type="molecule type" value="Genomic_DNA"/>
</dbReference>
<feature type="region of interest" description="Disordered" evidence="1">
    <location>
        <begin position="22"/>
        <end position="69"/>
    </location>
</feature>
<organism evidence="2 3">
    <name type="scientific">Haloprofundus marisrubri</name>
    <dbReference type="NCBI Taxonomy" id="1514971"/>
    <lineage>
        <taxon>Archaea</taxon>
        <taxon>Methanobacteriati</taxon>
        <taxon>Methanobacteriota</taxon>
        <taxon>Stenosarchaea group</taxon>
        <taxon>Halobacteria</taxon>
        <taxon>Halobacteriales</taxon>
        <taxon>Haloferacaceae</taxon>
        <taxon>Haloprofundus</taxon>
    </lineage>
</organism>
<dbReference type="InterPro" id="IPR027396">
    <property type="entry name" value="DsrEFH-like"/>
</dbReference>
<dbReference type="PANTHER" id="PTHR37691">
    <property type="entry name" value="BLR3518 PROTEIN"/>
    <property type="match status" value="1"/>
</dbReference>
<accession>A0A0W1RA56</accession>
<sequence>MDSEHTRRRVLELAGVGTGLALAGCVGGGTDAPASTGDTASPTSEPTETPEETDTATETETETPDPTMSTVFHFTGDVSQQEHALGNVSNLLADDTIDLDDVVLLVNGSGFRLVLAEQTEHAEKLTELLDEGVSIRACENTMERFSATEDDLVDGVGTVPSGVGELTKLQAGDGYAYIKTP</sequence>
<dbReference type="STRING" id="1514971.AUR64_11615"/>
<feature type="compositionally biased region" description="Acidic residues" evidence="1">
    <location>
        <begin position="48"/>
        <end position="63"/>
    </location>
</feature>
<gene>
    <name evidence="2" type="ORF">AUR64_11615</name>
</gene>
<dbReference type="InterPro" id="IPR006311">
    <property type="entry name" value="TAT_signal"/>
</dbReference>
<dbReference type="PROSITE" id="PS51257">
    <property type="entry name" value="PROKAR_LIPOPROTEIN"/>
    <property type="match status" value="1"/>
</dbReference>
<evidence type="ECO:0000313" key="2">
    <source>
        <dbReference type="EMBL" id="KTG10225.1"/>
    </source>
</evidence>
<comment type="caution">
    <text evidence="2">The sequence shown here is derived from an EMBL/GenBank/DDBJ whole genome shotgun (WGS) entry which is preliminary data.</text>
</comment>
<dbReference type="SUPFAM" id="SSF75169">
    <property type="entry name" value="DsrEFH-like"/>
    <property type="match status" value="1"/>
</dbReference>
<evidence type="ECO:0000256" key="1">
    <source>
        <dbReference type="SAM" id="MobiDB-lite"/>
    </source>
</evidence>
<dbReference type="Proteomes" id="UP000054387">
    <property type="component" value="Unassembled WGS sequence"/>
</dbReference>
<dbReference type="Pfam" id="PF02635">
    <property type="entry name" value="DsrE"/>
    <property type="match status" value="1"/>
</dbReference>
<keyword evidence="3" id="KW-1185">Reference proteome</keyword>
<dbReference type="InterPro" id="IPR003787">
    <property type="entry name" value="Sulphur_relay_DsrE/F-like"/>
</dbReference>
<dbReference type="OrthoDB" id="57062at2157"/>
<dbReference type="AlphaFoldDB" id="A0A0W1RA56"/>
<proteinExistence type="predicted"/>